<sequence length="34" mass="4154">MIMLMIMIVRLVMMLGQKLRRWTRISQMVDAMRT</sequence>
<gene>
    <name evidence="1" type="ORF">ETSY1_07880</name>
</gene>
<evidence type="ECO:0000313" key="1">
    <source>
        <dbReference type="EMBL" id="ETX01303.1"/>
    </source>
</evidence>
<dbReference type="Proteomes" id="UP000019141">
    <property type="component" value="Unassembled WGS sequence"/>
</dbReference>
<dbReference type="HOGENOM" id="CLU_215739_0_0_7"/>
<comment type="caution">
    <text evidence="1">The sequence shown here is derived from an EMBL/GenBank/DDBJ whole genome shotgun (WGS) entry which is preliminary data.</text>
</comment>
<dbReference type="AlphaFoldDB" id="W4LTK8"/>
<organism evidence="1 2">
    <name type="scientific">Entotheonella factor</name>
    <dbReference type="NCBI Taxonomy" id="1429438"/>
    <lineage>
        <taxon>Bacteria</taxon>
        <taxon>Pseudomonadati</taxon>
        <taxon>Nitrospinota/Tectimicrobiota group</taxon>
        <taxon>Candidatus Tectimicrobiota</taxon>
        <taxon>Candidatus Entotheonellia</taxon>
        <taxon>Candidatus Entotheonellales</taxon>
        <taxon>Candidatus Entotheonellaceae</taxon>
        <taxon>Candidatus Entotheonella</taxon>
    </lineage>
</organism>
<accession>W4LTK8</accession>
<name>W4LTK8_ENTF1</name>
<protein>
    <submittedName>
        <fullName evidence="1">Uncharacterized protein</fullName>
    </submittedName>
</protein>
<dbReference type="EMBL" id="AZHW01000248">
    <property type="protein sequence ID" value="ETX01303.1"/>
    <property type="molecule type" value="Genomic_DNA"/>
</dbReference>
<reference evidence="1 2" key="1">
    <citation type="journal article" date="2014" name="Nature">
        <title>An environmental bacterial taxon with a large and distinct metabolic repertoire.</title>
        <authorList>
            <person name="Wilson M.C."/>
            <person name="Mori T."/>
            <person name="Ruckert C."/>
            <person name="Uria A.R."/>
            <person name="Helf M.J."/>
            <person name="Takada K."/>
            <person name="Gernert C."/>
            <person name="Steffens U.A."/>
            <person name="Heycke N."/>
            <person name="Schmitt S."/>
            <person name="Rinke C."/>
            <person name="Helfrich E.J."/>
            <person name="Brachmann A.O."/>
            <person name="Gurgui C."/>
            <person name="Wakimoto T."/>
            <person name="Kracht M."/>
            <person name="Crusemann M."/>
            <person name="Hentschel U."/>
            <person name="Abe I."/>
            <person name="Matsunaga S."/>
            <person name="Kalinowski J."/>
            <person name="Takeyama H."/>
            <person name="Piel J."/>
        </authorList>
    </citation>
    <scope>NUCLEOTIDE SEQUENCE [LARGE SCALE GENOMIC DNA]</scope>
    <source>
        <strain evidence="2">TSY1</strain>
    </source>
</reference>
<proteinExistence type="predicted"/>
<keyword evidence="2" id="KW-1185">Reference proteome</keyword>
<evidence type="ECO:0000313" key="2">
    <source>
        <dbReference type="Proteomes" id="UP000019141"/>
    </source>
</evidence>